<dbReference type="Proteomes" id="UP001370348">
    <property type="component" value="Chromosome"/>
</dbReference>
<dbReference type="SUPFAM" id="SSF56059">
    <property type="entry name" value="Glutathione synthetase ATP-binding domain-like"/>
    <property type="match status" value="1"/>
</dbReference>
<keyword evidence="1" id="KW-0436">Ligase</keyword>
<dbReference type="EMBL" id="CP089984">
    <property type="protein sequence ID" value="WXB15301.1"/>
    <property type="molecule type" value="Genomic_DNA"/>
</dbReference>
<accession>A0ABZ2LZV3</accession>
<evidence type="ECO:0000256" key="3">
    <source>
        <dbReference type="ARBA" id="ARBA00022840"/>
    </source>
</evidence>
<dbReference type="PROSITE" id="PS50975">
    <property type="entry name" value="ATP_GRASP"/>
    <property type="match status" value="1"/>
</dbReference>
<organism evidence="6 7">
    <name type="scientific">Pendulispora albinea</name>
    <dbReference type="NCBI Taxonomy" id="2741071"/>
    <lineage>
        <taxon>Bacteria</taxon>
        <taxon>Pseudomonadati</taxon>
        <taxon>Myxococcota</taxon>
        <taxon>Myxococcia</taxon>
        <taxon>Myxococcales</taxon>
        <taxon>Sorangiineae</taxon>
        <taxon>Pendulisporaceae</taxon>
        <taxon>Pendulispora</taxon>
    </lineage>
</organism>
<dbReference type="InterPro" id="IPR052032">
    <property type="entry name" value="ATP-dep_AA_Ligase"/>
</dbReference>
<evidence type="ECO:0000256" key="1">
    <source>
        <dbReference type="ARBA" id="ARBA00022598"/>
    </source>
</evidence>
<evidence type="ECO:0000313" key="7">
    <source>
        <dbReference type="Proteomes" id="UP001370348"/>
    </source>
</evidence>
<dbReference type="RefSeq" id="WP_394824926.1">
    <property type="nucleotide sequence ID" value="NZ_CP089984.1"/>
</dbReference>
<dbReference type="PANTHER" id="PTHR43585:SF2">
    <property type="entry name" value="ATP-GRASP ENZYME FSQD"/>
    <property type="match status" value="1"/>
</dbReference>
<dbReference type="PANTHER" id="PTHR43585">
    <property type="entry name" value="FUMIPYRROLE BIOSYNTHESIS PROTEIN C"/>
    <property type="match status" value="1"/>
</dbReference>
<evidence type="ECO:0000313" key="6">
    <source>
        <dbReference type="EMBL" id="WXB15301.1"/>
    </source>
</evidence>
<evidence type="ECO:0000256" key="4">
    <source>
        <dbReference type="PROSITE-ProRule" id="PRU00409"/>
    </source>
</evidence>
<name>A0ABZ2LZV3_9BACT</name>
<gene>
    <name evidence="6" type="ORF">LZC94_46705</name>
</gene>
<evidence type="ECO:0000259" key="5">
    <source>
        <dbReference type="PROSITE" id="PS50975"/>
    </source>
</evidence>
<keyword evidence="3 4" id="KW-0067">ATP-binding</keyword>
<feature type="domain" description="ATP-grasp" evidence="5">
    <location>
        <begin position="38"/>
        <end position="242"/>
    </location>
</feature>
<dbReference type="InterPro" id="IPR011761">
    <property type="entry name" value="ATP-grasp"/>
</dbReference>
<dbReference type="Pfam" id="PF13535">
    <property type="entry name" value="ATP-grasp_4"/>
    <property type="match status" value="1"/>
</dbReference>
<reference evidence="6 7" key="1">
    <citation type="submission" date="2021-12" db="EMBL/GenBank/DDBJ databases">
        <title>Discovery of the Pendulisporaceae a myxobacterial family with distinct sporulation behavior and unique specialized metabolism.</title>
        <authorList>
            <person name="Garcia R."/>
            <person name="Popoff A."/>
            <person name="Bader C.D."/>
            <person name="Loehr J."/>
            <person name="Walesch S."/>
            <person name="Walt C."/>
            <person name="Boldt J."/>
            <person name="Bunk B."/>
            <person name="Haeckl F.J.F.P.J."/>
            <person name="Gunesch A.P."/>
            <person name="Birkelbach J."/>
            <person name="Nuebel U."/>
            <person name="Pietschmann T."/>
            <person name="Bach T."/>
            <person name="Mueller R."/>
        </authorList>
    </citation>
    <scope>NUCLEOTIDE SEQUENCE [LARGE SCALE GENOMIC DNA]</scope>
    <source>
        <strain evidence="6 7">MSr11954</strain>
    </source>
</reference>
<sequence>MTVWEGYRHLMALANSLLGVPDLGEPLIHALRNKLALRNRLADASLSHVRATALTRESLETLKQSERRYFVKPVSGIASYGAFPLRPETQWSELEQIVKDAARDTVYASAFGEGLSFLAEDYLPGREFSFEVIVTDGDAHVVAIHEKCELTEVGGTVLENCCTSPPISASPQECADGMRWVRAVLSHLDARWGCFHIEARHHESRWDLIEVNPRVGGSLISHSVKAMTGTHGMLELWLDTLLAYAKDDAAARSELRARLKSISFTDDGSSSVSDATFFRVYFAEQGTIKQIALREQPDKPVVSHILLKAGDTIDSTSREVFLGQLLWKLPLAERAERLPRLLRTSEEAIEIHYDV</sequence>
<keyword evidence="2 4" id="KW-0547">Nucleotide-binding</keyword>
<evidence type="ECO:0000256" key="2">
    <source>
        <dbReference type="ARBA" id="ARBA00022741"/>
    </source>
</evidence>
<proteinExistence type="predicted"/>
<protein>
    <submittedName>
        <fullName evidence="6">ATP-grasp domain-containing protein</fullName>
    </submittedName>
</protein>
<keyword evidence="7" id="KW-1185">Reference proteome</keyword>
<dbReference type="Gene3D" id="3.30.470.20">
    <property type="entry name" value="ATP-grasp fold, B domain"/>
    <property type="match status" value="1"/>
</dbReference>